<protein>
    <recommendedName>
        <fullName evidence="6">TVP38/TMEM64 family membrane protein</fullName>
    </recommendedName>
</protein>
<organism evidence="8 9">
    <name type="scientific">Hartmannibacter diazotrophicus</name>
    <dbReference type="NCBI Taxonomy" id="1482074"/>
    <lineage>
        <taxon>Bacteria</taxon>
        <taxon>Pseudomonadati</taxon>
        <taxon>Pseudomonadota</taxon>
        <taxon>Alphaproteobacteria</taxon>
        <taxon>Hyphomicrobiales</taxon>
        <taxon>Pleomorphomonadaceae</taxon>
        <taxon>Hartmannibacter</taxon>
    </lineage>
</organism>
<evidence type="ECO:0000256" key="1">
    <source>
        <dbReference type="ARBA" id="ARBA00004651"/>
    </source>
</evidence>
<dbReference type="EMBL" id="LT960614">
    <property type="protein sequence ID" value="SON54061.1"/>
    <property type="molecule type" value="Genomic_DNA"/>
</dbReference>
<evidence type="ECO:0000256" key="2">
    <source>
        <dbReference type="ARBA" id="ARBA00022475"/>
    </source>
</evidence>
<evidence type="ECO:0000256" key="5">
    <source>
        <dbReference type="ARBA" id="ARBA00023136"/>
    </source>
</evidence>
<evidence type="ECO:0000256" key="4">
    <source>
        <dbReference type="ARBA" id="ARBA00022989"/>
    </source>
</evidence>
<feature type="transmembrane region" description="Helical" evidence="6">
    <location>
        <begin position="53"/>
        <end position="72"/>
    </location>
</feature>
<sequence>MGAAGLSKAAFVMPYGWSAIPRRHDRHQIDANGRAMSTNATGKASILRRSLPFLVLFLALAAFLALGGHRYLSIATLIEHRQKLNALVSDHFALSLLFFSLFYVVATAVSIPGLAIMTLAGGFLFGWLLAGIVVVVAATIGASLLFALARTSIGEALTARAGPRLKRFADGFRENAFSYLLFLRLVPIFPFWVVNLAPALFGVPFPVFLVTTALGILPGTFAFTVIGSGLDSVVAAQIAAQPACAADPDCTPHIDVGALLTPQLLAAFAALGLISLLPIAVKAIRRKSGQGVRP</sequence>
<keyword evidence="9" id="KW-1185">Reference proteome</keyword>
<accession>A0A2C9D2P1</accession>
<evidence type="ECO:0000313" key="9">
    <source>
        <dbReference type="Proteomes" id="UP000223606"/>
    </source>
</evidence>
<feature type="transmembrane region" description="Helical" evidence="6">
    <location>
        <begin position="123"/>
        <end position="148"/>
    </location>
</feature>
<dbReference type="AlphaFoldDB" id="A0A2C9D2P1"/>
<dbReference type="Pfam" id="PF09335">
    <property type="entry name" value="VTT_dom"/>
    <property type="match status" value="1"/>
</dbReference>
<dbReference type="PANTHER" id="PTHR12677:SF59">
    <property type="entry name" value="GOLGI APPARATUS MEMBRANE PROTEIN TVP38-RELATED"/>
    <property type="match status" value="1"/>
</dbReference>
<dbReference type="InterPro" id="IPR032816">
    <property type="entry name" value="VTT_dom"/>
</dbReference>
<reference evidence="9" key="1">
    <citation type="submission" date="2017-09" db="EMBL/GenBank/DDBJ databases">
        <title>Genome sequence of Nannocystis excedens DSM 71.</title>
        <authorList>
            <person name="Blom J."/>
        </authorList>
    </citation>
    <scope>NUCLEOTIDE SEQUENCE [LARGE SCALE GENOMIC DNA]</scope>
    <source>
        <strain evidence="9">type strain: E19</strain>
    </source>
</reference>
<dbReference type="Proteomes" id="UP000223606">
    <property type="component" value="Chromosome 1"/>
</dbReference>
<keyword evidence="3 6" id="KW-0812">Transmembrane</keyword>
<feature type="transmembrane region" description="Helical" evidence="6">
    <location>
        <begin position="92"/>
        <end position="116"/>
    </location>
</feature>
<dbReference type="PANTHER" id="PTHR12677">
    <property type="entry name" value="GOLGI APPARATUS MEMBRANE PROTEIN TVP38-RELATED"/>
    <property type="match status" value="1"/>
</dbReference>
<dbReference type="InterPro" id="IPR015414">
    <property type="entry name" value="TMEM64"/>
</dbReference>
<comment type="caution">
    <text evidence="6">Lacks conserved residue(s) required for the propagation of feature annotation.</text>
</comment>
<keyword evidence="2 6" id="KW-1003">Cell membrane</keyword>
<keyword evidence="4 6" id="KW-1133">Transmembrane helix</keyword>
<dbReference type="GO" id="GO:0005886">
    <property type="term" value="C:plasma membrane"/>
    <property type="evidence" value="ECO:0007669"/>
    <property type="project" value="UniProtKB-SubCell"/>
</dbReference>
<name>A0A2C9D2P1_9HYPH</name>
<comment type="subcellular location">
    <subcellularLocation>
        <location evidence="1 6">Cell membrane</location>
        <topology evidence="1 6">Multi-pass membrane protein</topology>
    </subcellularLocation>
</comment>
<feature type="transmembrane region" description="Helical" evidence="6">
    <location>
        <begin position="264"/>
        <end position="284"/>
    </location>
</feature>
<keyword evidence="5 6" id="KW-0472">Membrane</keyword>
<evidence type="ECO:0000256" key="3">
    <source>
        <dbReference type="ARBA" id="ARBA00022692"/>
    </source>
</evidence>
<evidence type="ECO:0000256" key="6">
    <source>
        <dbReference type="RuleBase" id="RU366058"/>
    </source>
</evidence>
<dbReference type="KEGG" id="hdi:HDIA_0520"/>
<evidence type="ECO:0000259" key="7">
    <source>
        <dbReference type="Pfam" id="PF09335"/>
    </source>
</evidence>
<proteinExistence type="inferred from homology"/>
<comment type="similarity">
    <text evidence="6">Belongs to the TVP38/TMEM64 family.</text>
</comment>
<evidence type="ECO:0000313" key="8">
    <source>
        <dbReference type="EMBL" id="SON54061.1"/>
    </source>
</evidence>
<gene>
    <name evidence="8" type="primary">ydjZ</name>
    <name evidence="8" type="ORF">HDIA_0520</name>
</gene>
<feature type="domain" description="VTT" evidence="7">
    <location>
        <begin position="115"/>
        <end position="228"/>
    </location>
</feature>